<dbReference type="AlphaFoldDB" id="A0A0P1BK37"/>
<dbReference type="STRING" id="401625.A0A0P1BK37"/>
<feature type="region of interest" description="Disordered" evidence="1">
    <location>
        <begin position="1"/>
        <end position="20"/>
    </location>
</feature>
<dbReference type="Proteomes" id="UP000054845">
    <property type="component" value="Unassembled WGS sequence"/>
</dbReference>
<keyword evidence="2" id="KW-0012">Acyltransferase</keyword>
<feature type="compositionally biased region" description="Basic and acidic residues" evidence="1">
    <location>
        <begin position="377"/>
        <end position="392"/>
    </location>
</feature>
<evidence type="ECO:0000313" key="3">
    <source>
        <dbReference type="Proteomes" id="UP000054845"/>
    </source>
</evidence>
<name>A0A0P1BK37_9BASI</name>
<dbReference type="SUPFAM" id="SSF53474">
    <property type="entry name" value="alpha/beta-Hydrolases"/>
    <property type="match status" value="1"/>
</dbReference>
<dbReference type="GO" id="GO:0016746">
    <property type="term" value="F:acyltransferase activity"/>
    <property type="evidence" value="ECO:0007669"/>
    <property type="project" value="UniProtKB-KW"/>
</dbReference>
<evidence type="ECO:0000313" key="2">
    <source>
        <dbReference type="EMBL" id="CEH16158.1"/>
    </source>
</evidence>
<evidence type="ECO:0000256" key="1">
    <source>
        <dbReference type="SAM" id="MobiDB-lite"/>
    </source>
</evidence>
<protein>
    <submittedName>
        <fullName evidence="2">Predicted phosphate acyltransferase, contains PlsC domain</fullName>
    </submittedName>
</protein>
<dbReference type="OrthoDB" id="9988524at2759"/>
<dbReference type="InterPro" id="IPR029058">
    <property type="entry name" value="AB_hydrolase_fold"/>
</dbReference>
<proteinExistence type="predicted"/>
<organism evidence="2 3">
    <name type="scientific">Ceraceosorus bombacis</name>
    <dbReference type="NCBI Taxonomy" id="401625"/>
    <lineage>
        <taxon>Eukaryota</taxon>
        <taxon>Fungi</taxon>
        <taxon>Dikarya</taxon>
        <taxon>Basidiomycota</taxon>
        <taxon>Ustilaginomycotina</taxon>
        <taxon>Exobasidiomycetes</taxon>
        <taxon>Ceraceosorales</taxon>
        <taxon>Ceraceosoraceae</taxon>
        <taxon>Ceraceosorus</taxon>
    </lineage>
</organism>
<accession>A0A0P1BK37</accession>
<dbReference type="EMBL" id="CCYA01000278">
    <property type="protein sequence ID" value="CEH16158.1"/>
    <property type="molecule type" value="Genomic_DNA"/>
</dbReference>
<keyword evidence="3" id="KW-1185">Reference proteome</keyword>
<feature type="compositionally biased region" description="Low complexity" evidence="1">
    <location>
        <begin position="10"/>
        <end position="20"/>
    </location>
</feature>
<feature type="region of interest" description="Disordered" evidence="1">
    <location>
        <begin position="345"/>
        <end position="392"/>
    </location>
</feature>
<reference evidence="2 3" key="1">
    <citation type="submission" date="2014-09" db="EMBL/GenBank/DDBJ databases">
        <authorList>
            <person name="Magalhaes I.L.F."/>
            <person name="Oliveira U."/>
            <person name="Santos F.R."/>
            <person name="Vidigal T.H.D.A."/>
            <person name="Brescovit A.D."/>
            <person name="Santos A.J."/>
        </authorList>
    </citation>
    <scope>NUCLEOTIDE SEQUENCE [LARGE SCALE GENOMIC DNA]</scope>
</reference>
<dbReference type="Gene3D" id="3.40.50.1820">
    <property type="entry name" value="alpha/beta hydrolase"/>
    <property type="match status" value="1"/>
</dbReference>
<sequence length="392" mass="43071">MSSSAPPPSGGSSAGSSRVSAAKVDATHLVQTKLKVPHRFTTQSLDVTGILAQHVEFQQLPPPTDPSYASRKAGLRKRPLALLLHGVLAHKDQTYHKGLVARLPIDSFRFDFRSNHETPPTGGHNGGWGMAKFDEDLDDMRSVILHLRERYNYHVHLLIGHSRGALDGFAYYSKWAEAMRQDPEERIPYYVSLSARWRMHRIHDRDNVYLPAFAKEGMYRWNVRVAGKDVEVQIRPQDVEQFANFPIADHVRRFPLDSDALLIHGTSDTTVPTADVAYYVNELSAPGRRAGSCTLYLVENGNHNFNSQKGLYDEVIERITTWYAARTGSGADGAAARAGFASGVSAASTSSEAETAEEAPVPTDSGPGATTETLESSWRKSVDGDNAGKGKL</sequence>
<keyword evidence="2" id="KW-0808">Transferase</keyword>